<feature type="region of interest" description="Disordered" evidence="1">
    <location>
        <begin position="143"/>
        <end position="187"/>
    </location>
</feature>
<name>A0ABN9VXG9_9DINO</name>
<feature type="region of interest" description="Disordered" evidence="1">
    <location>
        <begin position="200"/>
        <end position="219"/>
    </location>
</feature>
<keyword evidence="3" id="KW-1185">Reference proteome</keyword>
<accession>A0ABN9VXG9</accession>
<evidence type="ECO:0000256" key="1">
    <source>
        <dbReference type="SAM" id="MobiDB-lite"/>
    </source>
</evidence>
<feature type="compositionally biased region" description="Low complexity" evidence="1">
    <location>
        <begin position="27"/>
        <end position="36"/>
    </location>
</feature>
<feature type="compositionally biased region" description="Basic and acidic residues" evidence="1">
    <location>
        <begin position="161"/>
        <end position="177"/>
    </location>
</feature>
<comment type="caution">
    <text evidence="2">The sequence shown here is derived from an EMBL/GenBank/DDBJ whole genome shotgun (WGS) entry which is preliminary data.</text>
</comment>
<feature type="compositionally biased region" description="Low complexity" evidence="1">
    <location>
        <begin position="1"/>
        <end position="16"/>
    </location>
</feature>
<organism evidence="2 3">
    <name type="scientific">Prorocentrum cordatum</name>
    <dbReference type="NCBI Taxonomy" id="2364126"/>
    <lineage>
        <taxon>Eukaryota</taxon>
        <taxon>Sar</taxon>
        <taxon>Alveolata</taxon>
        <taxon>Dinophyceae</taxon>
        <taxon>Prorocentrales</taxon>
        <taxon>Prorocentraceae</taxon>
        <taxon>Prorocentrum</taxon>
    </lineage>
</organism>
<gene>
    <name evidence="2" type="ORF">PCOR1329_LOCUS61417</name>
</gene>
<proteinExistence type="predicted"/>
<evidence type="ECO:0000313" key="2">
    <source>
        <dbReference type="EMBL" id="CAK0877312.1"/>
    </source>
</evidence>
<sequence length="251" mass="25221">MAAATGAAAGPSAAPAEDCGVPPPPSDSSAGSSEDLELEGGVRVRVCAVGAPGGLLGLTLWTDAEGVVLLEWQVAAAPGGPWQPPPRPWPAQSGLDGPVLQTALGGGGAAGGQYADLAPGPWASLRWRLLCLGPPLRRLPAEMRPLSSGAGSGADLAEPQPAREGDGEAEELTRAGDAEFDSGSEVERALPGAVVRLRLGSGRRGGPAAEATSGKEREGSITFRRTAQMFWIPGALRAPGGGALRPPPLAQ</sequence>
<reference evidence="2" key="1">
    <citation type="submission" date="2023-10" db="EMBL/GenBank/DDBJ databases">
        <authorList>
            <person name="Chen Y."/>
            <person name="Shah S."/>
            <person name="Dougan E. K."/>
            <person name="Thang M."/>
            <person name="Chan C."/>
        </authorList>
    </citation>
    <scope>NUCLEOTIDE SEQUENCE [LARGE SCALE GENOMIC DNA]</scope>
</reference>
<dbReference type="EMBL" id="CAUYUJ010017726">
    <property type="protein sequence ID" value="CAK0877312.1"/>
    <property type="molecule type" value="Genomic_DNA"/>
</dbReference>
<feature type="region of interest" description="Disordered" evidence="1">
    <location>
        <begin position="1"/>
        <end position="36"/>
    </location>
</feature>
<dbReference type="Proteomes" id="UP001189429">
    <property type="component" value="Unassembled WGS sequence"/>
</dbReference>
<evidence type="ECO:0000313" key="3">
    <source>
        <dbReference type="Proteomes" id="UP001189429"/>
    </source>
</evidence>
<protein>
    <submittedName>
        <fullName evidence="2">Uncharacterized protein</fullName>
    </submittedName>
</protein>